<evidence type="ECO:0008006" key="4">
    <source>
        <dbReference type="Google" id="ProtNLM"/>
    </source>
</evidence>
<protein>
    <recommendedName>
        <fullName evidence="4">Protein kinase domain-containing protein</fullName>
    </recommendedName>
</protein>
<gene>
    <name evidence="2" type="ORF">PSON_ATCC_30995.1.T1610035</name>
</gene>
<organism evidence="2 3">
    <name type="scientific">Paramecium sonneborni</name>
    <dbReference type="NCBI Taxonomy" id="65129"/>
    <lineage>
        <taxon>Eukaryota</taxon>
        <taxon>Sar</taxon>
        <taxon>Alveolata</taxon>
        <taxon>Ciliophora</taxon>
        <taxon>Intramacronucleata</taxon>
        <taxon>Oligohymenophorea</taxon>
        <taxon>Peniculida</taxon>
        <taxon>Parameciidae</taxon>
        <taxon>Paramecium</taxon>
    </lineage>
</organism>
<dbReference type="OrthoDB" id="301189at2759"/>
<dbReference type="EMBL" id="CAJJDN010000161">
    <property type="protein sequence ID" value="CAD8125652.1"/>
    <property type="molecule type" value="Genomic_DNA"/>
</dbReference>
<accession>A0A8S1REB1</accession>
<feature type="compositionally biased region" description="Acidic residues" evidence="1">
    <location>
        <begin position="426"/>
        <end position="435"/>
    </location>
</feature>
<dbReference type="AlphaFoldDB" id="A0A8S1REB1"/>
<keyword evidence="3" id="KW-1185">Reference proteome</keyword>
<evidence type="ECO:0000313" key="3">
    <source>
        <dbReference type="Proteomes" id="UP000692954"/>
    </source>
</evidence>
<feature type="region of interest" description="Disordered" evidence="1">
    <location>
        <begin position="370"/>
        <end position="394"/>
    </location>
</feature>
<evidence type="ECO:0000256" key="1">
    <source>
        <dbReference type="SAM" id="MobiDB-lite"/>
    </source>
</evidence>
<comment type="caution">
    <text evidence="2">The sequence shown here is derived from an EMBL/GenBank/DDBJ whole genome shotgun (WGS) entry which is preliminary data.</text>
</comment>
<reference evidence="2" key="1">
    <citation type="submission" date="2021-01" db="EMBL/GenBank/DDBJ databases">
        <authorList>
            <consortium name="Genoscope - CEA"/>
            <person name="William W."/>
        </authorList>
    </citation>
    <scope>NUCLEOTIDE SEQUENCE</scope>
</reference>
<sequence>MKIANYQIELPISSEYSYQLIYRGIDQNKQSYYINIFPKSELDSIMYQNIQSKLQFYNYIKDAYEDDENVLISYSNSDSWIKMPSKITNDQFNTYLKQLYDLYSLDSLGFYDFNPDFLYINQKTIYIIDYGLRYSQFQIKYQQKHNSNYQQSQFMKTWMFGSMLYCLTTGTKDPSFLIKLNQQQINYHIEYNCRQNNISEDNINFLKLLLQVDFNLRPAFDYLTNLPLLQSTKINKIQSPQHNNQQRTIQKLDKLNQGSIPQFSKYKFNHSQSTFIPTMHHSKVQIALKKNFSSFSQKQLKQSKINQYQYANQLIKSNLTNKHQILKNISTTKSFFTPNQMQNNSSVVNEQTRQNNRFNQKNLTINMDTIKPSRSTSVNTKSQEHQSNAQTNQMVIQPKQENNFEFKQKPKKNQINSFEQDFFFKEEDDEEDLDY</sequence>
<evidence type="ECO:0000313" key="2">
    <source>
        <dbReference type="EMBL" id="CAD8125652.1"/>
    </source>
</evidence>
<feature type="region of interest" description="Disordered" evidence="1">
    <location>
        <begin position="406"/>
        <end position="435"/>
    </location>
</feature>
<name>A0A8S1REB1_9CILI</name>
<proteinExistence type="predicted"/>
<dbReference type="Proteomes" id="UP000692954">
    <property type="component" value="Unassembled WGS sequence"/>
</dbReference>